<dbReference type="InterPro" id="IPR004511">
    <property type="entry name" value="PAPS/APS_Rdtase"/>
</dbReference>
<evidence type="ECO:0000259" key="5">
    <source>
        <dbReference type="Pfam" id="PF01507"/>
    </source>
</evidence>
<evidence type="ECO:0000313" key="7">
    <source>
        <dbReference type="Proteomes" id="UP001139559"/>
    </source>
</evidence>
<dbReference type="Pfam" id="PF01507">
    <property type="entry name" value="PAPS_reduct"/>
    <property type="match status" value="1"/>
</dbReference>
<keyword evidence="2 4" id="KW-0963">Cytoplasm</keyword>
<dbReference type="AlphaFoldDB" id="A0A9X1XMP8"/>
<dbReference type="InterPro" id="IPR014729">
    <property type="entry name" value="Rossmann-like_a/b/a_fold"/>
</dbReference>
<gene>
    <name evidence="4" type="primary">cysH</name>
    <name evidence="6" type="ORF">KP803_18060</name>
</gene>
<comment type="function">
    <text evidence="4">Catalyzes the formation of sulfite from phosphoadenosine 5'-phosphosulfate (PAPS) using thioredoxin as an electron donor.</text>
</comment>
<dbReference type="HAMAP" id="MF_00063">
    <property type="entry name" value="CysH"/>
    <property type="match status" value="1"/>
</dbReference>
<feature type="domain" description="Phosphoadenosine phosphosulphate reductase" evidence="5">
    <location>
        <begin position="54"/>
        <end position="224"/>
    </location>
</feature>
<dbReference type="Proteomes" id="UP001139559">
    <property type="component" value="Unassembled WGS sequence"/>
</dbReference>
<dbReference type="PANTHER" id="PTHR46509">
    <property type="entry name" value="PHOSPHOADENOSINE PHOSPHOSULFATE REDUCTASE"/>
    <property type="match status" value="1"/>
</dbReference>
<comment type="similarity">
    <text evidence="1 4">Belongs to the PAPS reductase family. CysH subfamily.</text>
</comment>
<evidence type="ECO:0000313" key="6">
    <source>
        <dbReference type="EMBL" id="MCK6265185.1"/>
    </source>
</evidence>
<comment type="pathway">
    <text evidence="4">Sulfur metabolism; hydrogen sulfide biosynthesis; sulfite from sulfate: step 3/3.</text>
</comment>
<dbReference type="NCBIfam" id="TIGR02057">
    <property type="entry name" value="PAPS_reductase"/>
    <property type="match status" value="1"/>
</dbReference>
<dbReference type="GO" id="GO:0019379">
    <property type="term" value="P:sulfate assimilation, phosphoadenylyl sulfate reduction by phosphoadenylyl-sulfate reductase (thioredoxin)"/>
    <property type="evidence" value="ECO:0007669"/>
    <property type="project" value="UniProtKB-UniRule"/>
</dbReference>
<dbReference type="GO" id="GO:0005737">
    <property type="term" value="C:cytoplasm"/>
    <property type="evidence" value="ECO:0007669"/>
    <property type="project" value="UniProtKB-SubCell"/>
</dbReference>
<comment type="catalytic activity">
    <reaction evidence="4">
        <text>[thioredoxin]-disulfide + sulfite + adenosine 3',5'-bisphosphate + 2 H(+) = [thioredoxin]-dithiol + 3'-phosphoadenylyl sulfate</text>
        <dbReference type="Rhea" id="RHEA:11724"/>
        <dbReference type="Rhea" id="RHEA-COMP:10698"/>
        <dbReference type="Rhea" id="RHEA-COMP:10700"/>
        <dbReference type="ChEBI" id="CHEBI:15378"/>
        <dbReference type="ChEBI" id="CHEBI:17359"/>
        <dbReference type="ChEBI" id="CHEBI:29950"/>
        <dbReference type="ChEBI" id="CHEBI:50058"/>
        <dbReference type="ChEBI" id="CHEBI:58339"/>
        <dbReference type="ChEBI" id="CHEBI:58343"/>
        <dbReference type="EC" id="1.8.4.8"/>
    </reaction>
</comment>
<dbReference type="CDD" id="cd23945">
    <property type="entry name" value="PAPS_reductase"/>
    <property type="match status" value="1"/>
</dbReference>
<dbReference type="GO" id="GO:0004604">
    <property type="term" value="F:phosphoadenylyl-sulfate reductase (thioredoxin) activity"/>
    <property type="evidence" value="ECO:0007669"/>
    <property type="project" value="UniProtKB-UniRule"/>
</dbReference>
<dbReference type="SUPFAM" id="SSF52402">
    <property type="entry name" value="Adenine nucleotide alpha hydrolases-like"/>
    <property type="match status" value="1"/>
</dbReference>
<evidence type="ECO:0000256" key="4">
    <source>
        <dbReference type="HAMAP-Rule" id="MF_00063"/>
    </source>
</evidence>
<name>A0A9X1XMP8_9VIBR</name>
<dbReference type="EC" id="1.8.4.8" evidence="4"/>
<dbReference type="PANTHER" id="PTHR46509:SF1">
    <property type="entry name" value="PHOSPHOADENOSINE PHOSPHOSULFATE REDUCTASE"/>
    <property type="match status" value="1"/>
</dbReference>
<dbReference type="NCBIfam" id="NF002537">
    <property type="entry name" value="PRK02090.1"/>
    <property type="match status" value="1"/>
</dbReference>
<evidence type="ECO:0000256" key="1">
    <source>
        <dbReference type="ARBA" id="ARBA00009732"/>
    </source>
</evidence>
<dbReference type="FunFam" id="3.40.50.620:FF:000043">
    <property type="entry name" value="Phosphoadenosine phosphosulfate reductase"/>
    <property type="match status" value="1"/>
</dbReference>
<dbReference type="GO" id="GO:0070814">
    <property type="term" value="P:hydrogen sulfide biosynthetic process"/>
    <property type="evidence" value="ECO:0007669"/>
    <property type="project" value="UniProtKB-UniRule"/>
</dbReference>
<comment type="caution">
    <text evidence="4">Lacks conserved residue(s) required for the propagation of feature annotation.</text>
</comment>
<dbReference type="InterPro" id="IPR002500">
    <property type="entry name" value="PAPS_reduct_dom"/>
</dbReference>
<accession>A0A9X1XMP8</accession>
<evidence type="ECO:0000256" key="2">
    <source>
        <dbReference type="ARBA" id="ARBA00022490"/>
    </source>
</evidence>
<keyword evidence="7" id="KW-1185">Reference proteome</keyword>
<comment type="subcellular location">
    <subcellularLocation>
        <location evidence="4">Cytoplasm</location>
    </subcellularLocation>
</comment>
<proteinExistence type="inferred from homology"/>
<dbReference type="NCBIfam" id="TIGR00434">
    <property type="entry name" value="cysH"/>
    <property type="match status" value="1"/>
</dbReference>
<dbReference type="Gene3D" id="3.40.50.620">
    <property type="entry name" value="HUPs"/>
    <property type="match status" value="1"/>
</dbReference>
<evidence type="ECO:0000256" key="3">
    <source>
        <dbReference type="ARBA" id="ARBA00023002"/>
    </source>
</evidence>
<protein>
    <recommendedName>
        <fullName evidence="4">Phosphoadenosine 5'-phosphosulfate reductase</fullName>
        <shortName evidence="4">PAPS reductase</shortName>
        <ecNumber evidence="4">1.8.4.8</ecNumber>
    </recommendedName>
    <alternativeName>
        <fullName evidence="4">3'-phosphoadenylylsulfate reductase</fullName>
    </alternativeName>
    <alternativeName>
        <fullName evidence="4">PAPS reductase, thioredoxin dependent</fullName>
    </alternativeName>
    <alternativeName>
        <fullName evidence="4">PAPS sulfotransferase</fullName>
    </alternativeName>
    <alternativeName>
        <fullName evidence="4">PAdoPS reductase</fullName>
    </alternativeName>
</protein>
<organism evidence="6 7">
    <name type="scientific">Vibrio amylolyticus</name>
    <dbReference type="NCBI Taxonomy" id="2847292"/>
    <lineage>
        <taxon>Bacteria</taxon>
        <taxon>Pseudomonadati</taxon>
        <taxon>Pseudomonadota</taxon>
        <taxon>Gammaproteobacteria</taxon>
        <taxon>Vibrionales</taxon>
        <taxon>Vibrionaceae</taxon>
        <taxon>Vibrio</taxon>
    </lineage>
</organism>
<dbReference type="InterPro" id="IPR011800">
    <property type="entry name" value="PAPS_reductase_CysH"/>
</dbReference>
<dbReference type="PIRSF" id="PIRSF000857">
    <property type="entry name" value="PAPS_reductase"/>
    <property type="match status" value="1"/>
</dbReference>
<keyword evidence="3 4" id="KW-0560">Oxidoreductase</keyword>
<reference evidence="6" key="1">
    <citation type="submission" date="2021-11" db="EMBL/GenBank/DDBJ databases">
        <title>Vibrio ZSDE26 sp. nov. and Vibrio ZSDZ34 sp. nov., isolated from coastal seawater in Qingdao.</title>
        <authorList>
            <person name="Zhang P."/>
        </authorList>
    </citation>
    <scope>NUCLEOTIDE SEQUENCE</scope>
    <source>
        <strain evidence="6">ZSDE26</strain>
    </source>
</reference>
<feature type="active site" description="Nucleophile; cysteine thiosulfonate intermediate" evidence="4">
    <location>
        <position position="244"/>
    </location>
</feature>
<sequence length="258" mass="29750">MLNSVTSKLKLAELLSLTKTEQIIRLAEINAELERLTAQQRVRWALDNLEGTHTVSSSFGIQAAVMLHLVTQEEPDIPVILTDTGYLFPETYQFIDDLSQKLTLNLKVYRSHHSPNWQESRYGKLWDKGIEGIEKYNKLNKVEPMRRALDELEVGTWFSGLRREQSSSRANLPILSIQNGVFKFLPVIDWSNKDVHYYLEKHGLPYHPLREEGYLSVGDTHTSKKWEPGMNEEETRFFGLKRECGLHEDDGEQYGSGI</sequence>
<dbReference type="EMBL" id="JAJHVV010000013">
    <property type="protein sequence ID" value="MCK6265185.1"/>
    <property type="molecule type" value="Genomic_DNA"/>
</dbReference>
<dbReference type="RefSeq" id="WP_248010267.1">
    <property type="nucleotide sequence ID" value="NZ_JAJHVV010000013.1"/>
</dbReference>
<comment type="caution">
    <text evidence="6">The sequence shown here is derived from an EMBL/GenBank/DDBJ whole genome shotgun (WGS) entry which is preliminary data.</text>
</comment>